<reference evidence="1" key="1">
    <citation type="submission" date="2019-04" db="EMBL/GenBank/DDBJ databases">
        <title>Friends and foes A comparative genomics studyof 23 Aspergillus species from section Flavi.</title>
        <authorList>
            <consortium name="DOE Joint Genome Institute"/>
            <person name="Kjaerbolling I."/>
            <person name="Vesth T."/>
            <person name="Frisvad J.C."/>
            <person name="Nybo J.L."/>
            <person name="Theobald S."/>
            <person name="Kildgaard S."/>
            <person name="Isbrandt T."/>
            <person name="Kuo A."/>
            <person name="Sato A."/>
            <person name="Lyhne E.K."/>
            <person name="Kogle M.E."/>
            <person name="Wiebenga A."/>
            <person name="Kun R.S."/>
            <person name="Lubbers R.J."/>
            <person name="Makela M.R."/>
            <person name="Barry K."/>
            <person name="Chovatia M."/>
            <person name="Clum A."/>
            <person name="Daum C."/>
            <person name="Haridas S."/>
            <person name="He G."/>
            <person name="LaButti K."/>
            <person name="Lipzen A."/>
            <person name="Mondo S."/>
            <person name="Riley R."/>
            <person name="Salamov A."/>
            <person name="Simmons B.A."/>
            <person name="Magnuson J.K."/>
            <person name="Henrissat B."/>
            <person name="Mortensen U.H."/>
            <person name="Larsen T.O."/>
            <person name="Devries R.P."/>
            <person name="Grigoriev I.V."/>
            <person name="Machida M."/>
            <person name="Baker S.E."/>
            <person name="Andersen M.R."/>
        </authorList>
    </citation>
    <scope>NUCLEOTIDE SEQUENCE [LARGE SCALE GENOMIC DNA]</scope>
    <source>
        <strain evidence="1">IBT 14317</strain>
    </source>
</reference>
<organism evidence="1">
    <name type="scientific">Petromyces alliaceus</name>
    <name type="common">Aspergillus alliaceus</name>
    <dbReference type="NCBI Taxonomy" id="209559"/>
    <lineage>
        <taxon>Eukaryota</taxon>
        <taxon>Fungi</taxon>
        <taxon>Dikarya</taxon>
        <taxon>Ascomycota</taxon>
        <taxon>Pezizomycotina</taxon>
        <taxon>Eurotiomycetes</taxon>
        <taxon>Eurotiomycetidae</taxon>
        <taxon>Eurotiales</taxon>
        <taxon>Aspergillaceae</taxon>
        <taxon>Aspergillus</taxon>
        <taxon>Aspergillus subgen. Circumdati</taxon>
    </lineage>
</organism>
<dbReference type="EMBL" id="ML735357">
    <property type="protein sequence ID" value="KAE8384738.1"/>
    <property type="molecule type" value="Genomic_DNA"/>
</dbReference>
<gene>
    <name evidence="1" type="ORF">BDV23DRAFT_166210</name>
</gene>
<evidence type="ECO:0000313" key="1">
    <source>
        <dbReference type="EMBL" id="KAE8384738.1"/>
    </source>
</evidence>
<evidence type="ECO:0008006" key="2">
    <source>
        <dbReference type="Google" id="ProtNLM"/>
    </source>
</evidence>
<dbReference type="Proteomes" id="UP000326877">
    <property type="component" value="Unassembled WGS sequence"/>
</dbReference>
<protein>
    <recommendedName>
        <fullName evidence="2">Muramidase</fullName>
    </recommendedName>
</protein>
<proteinExistence type="predicted"/>
<name>A0A5N7BT24_PETAA</name>
<dbReference type="AlphaFoldDB" id="A0A5N7BT24"/>
<dbReference type="OrthoDB" id="4424523at2759"/>
<accession>A0A5N7BT24</accession>
<sequence>MNIRRIHLPICNHLRLPTFRSLRSVDRFSTYVVHASPPVKRLYFHRFETTMKVSHKCRPERPSKRIPTMETSLNCADRLERLLQQDRFKTWGFVIYRCTYQSNSDWEKFITRFLYSVTSFLKYYNGLDLLDSFAPTVFEDRAFDSATTALLRKHFQEWAVIAPQEEQGIEHSCFPNSGRYRFFIMVDQEALESVLSVPEPHYPSTTGFVRLVNGVWKPEELDQDELEERGLSDPSELKEFEPLEGCRLEDVGWMKVSFQDAELPAFLKFCDNLRWLRYYRRPPLIPEWI</sequence>